<dbReference type="RefSeq" id="XP_009828120.1">
    <property type="nucleotide sequence ID" value="XM_009829818.1"/>
</dbReference>
<dbReference type="AlphaFoldDB" id="W4GSY2"/>
<sequence>MYTKSATPLHEPWTSRDILVCAPSAREPTCRTCGLKIDTVRLGMIYKHEDGHILMQWFHLQCVDAPTKVLASDIEGLNDKDMKPYRAAVFDWLSRRPKKQASPPLMVLRSTPPPQARRQVVGPPLPSSTSRPPTSSRSIHKPPLAPPRRTASKLLPTGIHAPPKAIIEPPSSQPPKIDAVYRAEDIVGTMQSCLSDKRHASTMMMS</sequence>
<dbReference type="OrthoDB" id="67494at2759"/>
<feature type="region of interest" description="Disordered" evidence="1">
    <location>
        <begin position="101"/>
        <end position="176"/>
    </location>
</feature>
<dbReference type="EMBL" id="KI913122">
    <property type="protein sequence ID" value="ETV82451.1"/>
    <property type="molecule type" value="Genomic_DNA"/>
</dbReference>
<proteinExistence type="predicted"/>
<evidence type="ECO:0008006" key="3">
    <source>
        <dbReference type="Google" id="ProtNLM"/>
    </source>
</evidence>
<dbReference type="GO" id="GO:0008270">
    <property type="term" value="F:zinc ion binding"/>
    <property type="evidence" value="ECO:0007669"/>
    <property type="project" value="InterPro"/>
</dbReference>
<dbReference type="Gene3D" id="3.30.1740.10">
    <property type="entry name" value="Zinc finger, PARP-type"/>
    <property type="match status" value="1"/>
</dbReference>
<accession>W4GSY2</accession>
<gene>
    <name evidence="2" type="ORF">H257_05087</name>
</gene>
<evidence type="ECO:0000256" key="1">
    <source>
        <dbReference type="SAM" id="MobiDB-lite"/>
    </source>
</evidence>
<dbReference type="EMBL" id="KI913122">
    <property type="protein sequence ID" value="ETV82452.1"/>
    <property type="molecule type" value="Genomic_DNA"/>
</dbReference>
<dbReference type="GeneID" id="20807083"/>
<dbReference type="RefSeq" id="XP_009828121.1">
    <property type="nucleotide sequence ID" value="XM_009829819.1"/>
</dbReference>
<dbReference type="GO" id="GO:0003677">
    <property type="term" value="F:DNA binding"/>
    <property type="evidence" value="ECO:0007669"/>
    <property type="project" value="InterPro"/>
</dbReference>
<reference evidence="2" key="1">
    <citation type="submission" date="2013-12" db="EMBL/GenBank/DDBJ databases">
        <title>The Genome Sequence of Aphanomyces astaci APO3.</title>
        <authorList>
            <consortium name="The Broad Institute Genomics Platform"/>
            <person name="Russ C."/>
            <person name="Tyler B."/>
            <person name="van West P."/>
            <person name="Dieguez-Uribeondo J."/>
            <person name="Young S.K."/>
            <person name="Zeng Q."/>
            <person name="Gargeya S."/>
            <person name="Fitzgerald M."/>
            <person name="Abouelleil A."/>
            <person name="Alvarado L."/>
            <person name="Chapman S.B."/>
            <person name="Gainer-Dewar J."/>
            <person name="Goldberg J."/>
            <person name="Griggs A."/>
            <person name="Gujja S."/>
            <person name="Hansen M."/>
            <person name="Howarth C."/>
            <person name="Imamovic A."/>
            <person name="Ireland A."/>
            <person name="Larimer J."/>
            <person name="McCowan C."/>
            <person name="Murphy C."/>
            <person name="Pearson M."/>
            <person name="Poon T.W."/>
            <person name="Priest M."/>
            <person name="Roberts A."/>
            <person name="Saif S."/>
            <person name="Shea T."/>
            <person name="Sykes S."/>
            <person name="Wortman J."/>
            <person name="Nusbaum C."/>
            <person name="Birren B."/>
        </authorList>
    </citation>
    <scope>NUCLEOTIDE SEQUENCE [LARGE SCALE GENOMIC DNA]</scope>
    <source>
        <strain evidence="2">APO3</strain>
    </source>
</reference>
<name>W4GSY2_APHAT</name>
<dbReference type="InterPro" id="IPR036957">
    <property type="entry name" value="Znf_PARP_sf"/>
</dbReference>
<feature type="compositionally biased region" description="Low complexity" evidence="1">
    <location>
        <begin position="127"/>
        <end position="137"/>
    </location>
</feature>
<protein>
    <recommendedName>
        <fullName evidence="3">PARP-type domain-containing protein</fullName>
    </recommendedName>
</protein>
<organism evidence="2">
    <name type="scientific">Aphanomyces astaci</name>
    <name type="common">Crayfish plague agent</name>
    <dbReference type="NCBI Taxonomy" id="112090"/>
    <lineage>
        <taxon>Eukaryota</taxon>
        <taxon>Sar</taxon>
        <taxon>Stramenopiles</taxon>
        <taxon>Oomycota</taxon>
        <taxon>Saprolegniomycetes</taxon>
        <taxon>Saprolegniales</taxon>
        <taxon>Verrucalvaceae</taxon>
        <taxon>Aphanomyces</taxon>
    </lineage>
</organism>
<dbReference type="VEuPathDB" id="FungiDB:H257_05087"/>
<evidence type="ECO:0000313" key="2">
    <source>
        <dbReference type="EMBL" id="ETV82451.1"/>
    </source>
</evidence>